<accession>A0ABQ9V266</accession>
<comment type="caution">
    <text evidence="1">The sequence shown here is derived from an EMBL/GenBank/DDBJ whole genome shotgun (WGS) entry which is preliminary data.</text>
</comment>
<proteinExistence type="predicted"/>
<sequence>DVSFTVAVYMVVVRNGQRVWEYLARLRSHRKSIRSLQFGVHLDSNEPRLLSLGTDRLL</sequence>
<protein>
    <submittedName>
        <fullName evidence="1">Uncharacterized protein</fullName>
    </submittedName>
</protein>
<dbReference type="EMBL" id="JASSZA010000009">
    <property type="protein sequence ID" value="KAK2102803.1"/>
    <property type="molecule type" value="Genomic_DNA"/>
</dbReference>
<evidence type="ECO:0000313" key="1">
    <source>
        <dbReference type="EMBL" id="KAK2102803.1"/>
    </source>
</evidence>
<dbReference type="Proteomes" id="UP001266305">
    <property type="component" value="Unassembled WGS sequence"/>
</dbReference>
<name>A0ABQ9V266_SAGOE</name>
<evidence type="ECO:0000313" key="2">
    <source>
        <dbReference type="Proteomes" id="UP001266305"/>
    </source>
</evidence>
<gene>
    <name evidence="1" type="ORF">P7K49_020470</name>
</gene>
<feature type="non-terminal residue" evidence="1">
    <location>
        <position position="58"/>
    </location>
</feature>
<feature type="non-terminal residue" evidence="1">
    <location>
        <position position="1"/>
    </location>
</feature>
<organism evidence="1 2">
    <name type="scientific">Saguinus oedipus</name>
    <name type="common">Cotton-top tamarin</name>
    <name type="synonym">Oedipomidas oedipus</name>
    <dbReference type="NCBI Taxonomy" id="9490"/>
    <lineage>
        <taxon>Eukaryota</taxon>
        <taxon>Metazoa</taxon>
        <taxon>Chordata</taxon>
        <taxon>Craniata</taxon>
        <taxon>Vertebrata</taxon>
        <taxon>Euteleostomi</taxon>
        <taxon>Mammalia</taxon>
        <taxon>Eutheria</taxon>
        <taxon>Euarchontoglires</taxon>
        <taxon>Primates</taxon>
        <taxon>Haplorrhini</taxon>
        <taxon>Platyrrhini</taxon>
        <taxon>Cebidae</taxon>
        <taxon>Callitrichinae</taxon>
        <taxon>Saguinus</taxon>
    </lineage>
</organism>
<keyword evidence="2" id="KW-1185">Reference proteome</keyword>
<reference evidence="1 2" key="1">
    <citation type="submission" date="2023-05" db="EMBL/GenBank/DDBJ databases">
        <title>B98-5 Cell Line De Novo Hybrid Assembly: An Optical Mapping Approach.</title>
        <authorList>
            <person name="Kananen K."/>
            <person name="Auerbach J.A."/>
            <person name="Kautto E."/>
            <person name="Blachly J.S."/>
        </authorList>
    </citation>
    <scope>NUCLEOTIDE SEQUENCE [LARGE SCALE GENOMIC DNA]</scope>
    <source>
        <strain evidence="1">B95-8</strain>
        <tissue evidence="1">Cell line</tissue>
    </source>
</reference>